<proteinExistence type="predicted"/>
<evidence type="ECO:0000259" key="4">
    <source>
        <dbReference type="SMART" id="SM00922"/>
    </source>
</evidence>
<evidence type="ECO:0000313" key="5">
    <source>
        <dbReference type="EMBL" id="MBM7800390.1"/>
    </source>
</evidence>
<dbReference type="PROSITE" id="PS00909">
    <property type="entry name" value="MR_MLE_2"/>
    <property type="match status" value="1"/>
</dbReference>
<dbReference type="Proteomes" id="UP000704762">
    <property type="component" value="Unassembled WGS sequence"/>
</dbReference>
<dbReference type="InterPro" id="IPR023592">
    <property type="entry name" value="Galactonate_deHydtase"/>
</dbReference>
<feature type="domain" description="Mandelate racemase/muconate lactonizing enzyme C-terminal" evidence="4">
    <location>
        <begin position="125"/>
        <end position="230"/>
    </location>
</feature>
<protein>
    <submittedName>
        <fullName evidence="5">Galactonate dehydratase</fullName>
        <ecNumber evidence="5">4.2.1.6</ecNumber>
    </submittedName>
</protein>
<dbReference type="InterPro" id="IPR013341">
    <property type="entry name" value="Mandelate_racemase_N_dom"/>
</dbReference>
<dbReference type="Pfam" id="PF13378">
    <property type="entry name" value="MR_MLE_C"/>
    <property type="match status" value="1"/>
</dbReference>
<gene>
    <name evidence="5" type="ORF">JOE57_003311</name>
</gene>
<organism evidence="5 6">
    <name type="scientific">Microlunatus panaciterrae</name>
    <dbReference type="NCBI Taxonomy" id="400768"/>
    <lineage>
        <taxon>Bacteria</taxon>
        <taxon>Bacillati</taxon>
        <taxon>Actinomycetota</taxon>
        <taxon>Actinomycetes</taxon>
        <taxon>Propionibacteriales</taxon>
        <taxon>Propionibacteriaceae</taxon>
        <taxon>Microlunatus</taxon>
    </lineage>
</organism>
<dbReference type="SFLD" id="SFLDG00179">
    <property type="entry name" value="mandelate_racemase"/>
    <property type="match status" value="1"/>
</dbReference>
<dbReference type="GO" id="GO:0008869">
    <property type="term" value="F:galactonate dehydratase activity"/>
    <property type="evidence" value="ECO:0007669"/>
    <property type="project" value="UniProtKB-EC"/>
</dbReference>
<dbReference type="SUPFAM" id="SSF51604">
    <property type="entry name" value="Enolase C-terminal domain-like"/>
    <property type="match status" value="1"/>
</dbReference>
<dbReference type="PANTHER" id="PTHR48080:SF2">
    <property type="entry name" value="D-GALACTONATE DEHYDRATASE"/>
    <property type="match status" value="1"/>
</dbReference>
<dbReference type="Pfam" id="PF02746">
    <property type="entry name" value="MR_MLE_N"/>
    <property type="match status" value="1"/>
</dbReference>
<dbReference type="InterPro" id="IPR018110">
    <property type="entry name" value="Mandel_Rmase/mucon_lact_enz_CS"/>
</dbReference>
<reference evidence="5 6" key="1">
    <citation type="submission" date="2021-01" db="EMBL/GenBank/DDBJ databases">
        <title>Sequencing the genomes of 1000 actinobacteria strains.</title>
        <authorList>
            <person name="Klenk H.-P."/>
        </authorList>
    </citation>
    <scope>NUCLEOTIDE SEQUENCE [LARGE SCALE GENOMIC DNA]</scope>
    <source>
        <strain evidence="5 6">DSM 18662</strain>
    </source>
</reference>
<evidence type="ECO:0000256" key="1">
    <source>
        <dbReference type="ARBA" id="ARBA00022723"/>
    </source>
</evidence>
<accession>A0ABS2RMZ3</accession>
<dbReference type="PROSITE" id="PS00908">
    <property type="entry name" value="MR_MLE_1"/>
    <property type="match status" value="1"/>
</dbReference>
<evidence type="ECO:0000313" key="6">
    <source>
        <dbReference type="Proteomes" id="UP000704762"/>
    </source>
</evidence>
<keyword evidence="6" id="KW-1185">Reference proteome</keyword>
<dbReference type="InterPro" id="IPR029065">
    <property type="entry name" value="Enolase_C-like"/>
</dbReference>
<dbReference type="InterPro" id="IPR034593">
    <property type="entry name" value="DgoD-like"/>
</dbReference>
<dbReference type="SFLD" id="SFLDS00001">
    <property type="entry name" value="Enolase"/>
    <property type="match status" value="1"/>
</dbReference>
<dbReference type="EMBL" id="JAFBCF010000001">
    <property type="protein sequence ID" value="MBM7800390.1"/>
    <property type="molecule type" value="Genomic_DNA"/>
</dbReference>
<evidence type="ECO:0000256" key="3">
    <source>
        <dbReference type="ARBA" id="ARBA00023239"/>
    </source>
</evidence>
<dbReference type="Gene3D" id="3.30.390.10">
    <property type="entry name" value="Enolase-like, N-terminal domain"/>
    <property type="match status" value="1"/>
</dbReference>
<evidence type="ECO:0000256" key="2">
    <source>
        <dbReference type="ARBA" id="ARBA00022842"/>
    </source>
</evidence>
<keyword evidence="1" id="KW-0479">Metal-binding</keyword>
<dbReference type="SMART" id="SM00922">
    <property type="entry name" value="MR_MLE"/>
    <property type="match status" value="1"/>
</dbReference>
<dbReference type="NCBIfam" id="NF010624">
    <property type="entry name" value="PRK14017.1"/>
    <property type="match status" value="1"/>
</dbReference>
<dbReference type="PANTHER" id="PTHR48080">
    <property type="entry name" value="D-GALACTONATE DEHYDRATASE-RELATED"/>
    <property type="match status" value="1"/>
</dbReference>
<dbReference type="InterPro" id="IPR036849">
    <property type="entry name" value="Enolase-like_C_sf"/>
</dbReference>
<keyword evidence="3 5" id="KW-0456">Lyase</keyword>
<name>A0ABS2RMZ3_9ACTN</name>
<comment type="caution">
    <text evidence="5">The sequence shown here is derived from an EMBL/GenBank/DDBJ whole genome shotgun (WGS) entry which is preliminary data.</text>
</comment>
<sequence length="381" mass="41009">MKIISVETFLVAPRWLFCRIGTDEGVVGWGEPVVEGRAATVRTCVAELSEILIGQDPLRIEDLWQVMTKSGFYRGGAVLASAVAGIDQALWDIAGKVRKAPVHELLGGPVRDRVRVYSWVGGDEPAEVAEQISERRAAGFSAVKMNASNAMGPIASAAEISAVVDRAVAAREAFGPSGDFAIDFHGRVSRANARRLLPLLAETSPFFVEEPLLPEEGHMLPSLMAASNIPIATGERLFSRQEFLPVLQAGIAVAQPDLSHAGGISEVRRIATLAETFGASLAPHCPLGPIALAASLQVDFATPNFLIQEQSLGIHYNQSNDLLDYLVDPTVFAFADGYVERSTAPGLGIEVDEAAVRRADEIGHNWRGPLWRHPDGSFAEW</sequence>
<dbReference type="EC" id="4.2.1.6" evidence="5"/>
<dbReference type="SFLD" id="SFLDF00003">
    <property type="entry name" value="D-galactonate_dehydratase"/>
    <property type="match status" value="1"/>
</dbReference>
<keyword evidence="2" id="KW-0460">Magnesium</keyword>
<dbReference type="InterPro" id="IPR013342">
    <property type="entry name" value="Mandelate_racemase_C"/>
</dbReference>
<dbReference type="SUPFAM" id="SSF54826">
    <property type="entry name" value="Enolase N-terminal domain-like"/>
    <property type="match status" value="1"/>
</dbReference>
<dbReference type="Gene3D" id="3.20.20.120">
    <property type="entry name" value="Enolase-like C-terminal domain"/>
    <property type="match status" value="1"/>
</dbReference>
<dbReference type="InterPro" id="IPR029017">
    <property type="entry name" value="Enolase-like_N"/>
</dbReference>